<proteinExistence type="predicted"/>
<evidence type="ECO:0000256" key="1">
    <source>
        <dbReference type="SAM" id="MobiDB-lite"/>
    </source>
</evidence>
<evidence type="ECO:0000313" key="2">
    <source>
        <dbReference type="EMBL" id="ABA93526.1"/>
    </source>
</evidence>
<reference evidence="2" key="1">
    <citation type="journal article" date="2005" name="BMC Biol.">
        <title>The sequence of rice chromosomes 11 and 12, rich in disease resistance genes and recent gene duplications.</title>
        <authorList>
            <consortium name="The rice chromosomes 11 and 12 sequencing consortia"/>
        </authorList>
    </citation>
    <scope>NUCLEOTIDE SEQUENCE [LARGE SCALE GENOMIC DNA]</scope>
</reference>
<accession>Q2R4Q6</accession>
<feature type="region of interest" description="Disordered" evidence="1">
    <location>
        <begin position="1"/>
        <end position="147"/>
    </location>
</feature>
<dbReference type="EMBL" id="DP000010">
    <property type="protein sequence ID" value="ABA93526.1"/>
    <property type="molecule type" value="Genomic_DNA"/>
</dbReference>
<sequence length="219" mass="22856">MPEVEEARPTGAQARRNGQPKDSGKAGGGRSSRRRGQLCDVEGGDGDIGWCSGTAEGAAGGGAVTATPLFTGEDASSVVFPRNGGDAGEEDAPARPRVATAHGRGGTSGWRRPAPGKEKEAAGRGGAATGELGKRKKRENGRRGSHFIGAGWEERGTAVEMAAGGHGRWPGMARPFRVNKSTNQGRIRGELKRKERGLIPPNQFWNPMFESRGFVGGIG</sequence>
<organism evidence="2">
    <name type="scientific">Oryza sativa subsp. japonica</name>
    <name type="common">Rice</name>
    <dbReference type="NCBI Taxonomy" id="39947"/>
    <lineage>
        <taxon>Eukaryota</taxon>
        <taxon>Viridiplantae</taxon>
        <taxon>Streptophyta</taxon>
        <taxon>Embryophyta</taxon>
        <taxon>Tracheophyta</taxon>
        <taxon>Spermatophyta</taxon>
        <taxon>Magnoliopsida</taxon>
        <taxon>Liliopsida</taxon>
        <taxon>Poales</taxon>
        <taxon>Poaceae</taxon>
        <taxon>BOP clade</taxon>
        <taxon>Oryzoideae</taxon>
        <taxon>Oryzeae</taxon>
        <taxon>Oryzinae</taxon>
        <taxon>Oryza</taxon>
        <taxon>Oryza sativa</taxon>
    </lineage>
</organism>
<reference evidence="2" key="2">
    <citation type="submission" date="2005-04" db="EMBL/GenBank/DDBJ databases">
        <authorList>
            <person name="Buell C.R."/>
            <person name="Wing R.A."/>
            <person name="McCombie W.A."/>
            <person name="Ouyang S."/>
        </authorList>
    </citation>
    <scope>NUCLEOTIDE SEQUENCE</scope>
</reference>
<feature type="compositionally biased region" description="Basic residues" evidence="1">
    <location>
        <begin position="134"/>
        <end position="145"/>
    </location>
</feature>
<dbReference type="AlphaFoldDB" id="Q2R4Q6"/>
<reference evidence="2" key="3">
    <citation type="submission" date="2006-01" db="EMBL/GenBank/DDBJ databases">
        <authorList>
            <person name="Buell R."/>
        </authorList>
    </citation>
    <scope>NUCLEOTIDE SEQUENCE</scope>
</reference>
<gene>
    <name evidence="2" type="ordered locus">LOC_Os11g27660</name>
</gene>
<protein>
    <submittedName>
        <fullName evidence="2">Uncharacterized protein</fullName>
    </submittedName>
</protein>
<name>Q2R4Q6_ORYSJ</name>